<accession>A0ACD1GW87</accession>
<name>A0ACD1GW87_9EURO</name>
<evidence type="ECO:0000313" key="1">
    <source>
        <dbReference type="EMBL" id="RAH65463.1"/>
    </source>
</evidence>
<sequence>MSALLGDWVCAGVVDGAVDEEEEVAEEEEEEEEEEEDVLDAELALVAPVAADVEPVCDNLLDEVEDGRAVVGSEVDWVCAEGGVVRIALDAVVDEVDKEVVAADTLAVESLKVTVL</sequence>
<reference evidence="1" key="1">
    <citation type="submission" date="2018-02" db="EMBL/GenBank/DDBJ databases">
        <title>The genomes of Aspergillus section Nigri reveals drivers in fungal speciation.</title>
        <authorList>
            <consortium name="DOE Joint Genome Institute"/>
            <person name="Vesth T.C."/>
            <person name="Nybo J."/>
            <person name="Theobald S."/>
            <person name="Brandl J."/>
            <person name="Frisvad J.C."/>
            <person name="Nielsen K.F."/>
            <person name="Lyhne E.K."/>
            <person name="Kogle M.E."/>
            <person name="Kuo A."/>
            <person name="Riley R."/>
            <person name="Clum A."/>
            <person name="Nolan M."/>
            <person name="Lipzen A."/>
            <person name="Salamov A."/>
            <person name="Henrissat B."/>
            <person name="Wiebenga A."/>
            <person name="De vries R.P."/>
            <person name="Grigoriev I.V."/>
            <person name="Mortensen U.H."/>
            <person name="Andersen M.R."/>
            <person name="Baker S.E."/>
        </authorList>
    </citation>
    <scope>NUCLEOTIDE SEQUENCE</scope>
    <source>
        <strain evidence="1">CBS 121060</strain>
    </source>
</reference>
<protein>
    <submittedName>
        <fullName evidence="1">Uncharacterized protein</fullName>
    </submittedName>
</protein>
<gene>
    <name evidence="1" type="ORF">BO66DRAFT_474994</name>
</gene>
<organism evidence="1 2">
    <name type="scientific">Aspergillus aculeatinus CBS 121060</name>
    <dbReference type="NCBI Taxonomy" id="1448322"/>
    <lineage>
        <taxon>Eukaryota</taxon>
        <taxon>Fungi</taxon>
        <taxon>Dikarya</taxon>
        <taxon>Ascomycota</taxon>
        <taxon>Pezizomycotina</taxon>
        <taxon>Eurotiomycetes</taxon>
        <taxon>Eurotiomycetidae</taxon>
        <taxon>Eurotiales</taxon>
        <taxon>Aspergillaceae</taxon>
        <taxon>Aspergillus</taxon>
        <taxon>Aspergillus subgen. Circumdati</taxon>
    </lineage>
</organism>
<dbReference type="EMBL" id="KZ824995">
    <property type="protein sequence ID" value="RAH65463.1"/>
    <property type="molecule type" value="Genomic_DNA"/>
</dbReference>
<dbReference type="Proteomes" id="UP000249661">
    <property type="component" value="Unassembled WGS sequence"/>
</dbReference>
<evidence type="ECO:0000313" key="2">
    <source>
        <dbReference type="Proteomes" id="UP000249661"/>
    </source>
</evidence>
<keyword evidence="2" id="KW-1185">Reference proteome</keyword>
<proteinExistence type="predicted"/>